<reference evidence="1" key="1">
    <citation type="submission" date="2012-02" db="EMBL/GenBank/DDBJ databases">
        <title>Whole genome shotgun sequence of Gordonia otitidis NBRC 100426.</title>
        <authorList>
            <person name="Yoshida I."/>
            <person name="Hosoyama A."/>
            <person name="Tsuchikane K."/>
            <person name="Katsumata H."/>
            <person name="Yamazaki S."/>
            <person name="Fujita N."/>
        </authorList>
    </citation>
    <scope>NUCLEOTIDE SEQUENCE [LARGE SCALE GENOMIC DNA]</scope>
    <source>
        <strain evidence="1">NBRC 100426</strain>
    </source>
</reference>
<proteinExistence type="predicted"/>
<protein>
    <submittedName>
        <fullName evidence="1">Uncharacterized protein</fullName>
    </submittedName>
</protein>
<organism evidence="1 2">
    <name type="scientific">Gordonia otitidis (strain DSM 44809 / CCUG 52243 / JCM 12355 / NBRC 100426 / IFM 10032)</name>
    <dbReference type="NCBI Taxonomy" id="1108044"/>
    <lineage>
        <taxon>Bacteria</taxon>
        <taxon>Bacillati</taxon>
        <taxon>Actinomycetota</taxon>
        <taxon>Actinomycetes</taxon>
        <taxon>Mycobacteriales</taxon>
        <taxon>Gordoniaceae</taxon>
        <taxon>Gordonia</taxon>
    </lineage>
</organism>
<evidence type="ECO:0000313" key="1">
    <source>
        <dbReference type="EMBL" id="GAB36494.1"/>
    </source>
</evidence>
<evidence type="ECO:0000313" key="2">
    <source>
        <dbReference type="Proteomes" id="UP000005038"/>
    </source>
</evidence>
<accession>H5TSN6</accession>
<dbReference type="EMBL" id="BAFB01000221">
    <property type="protein sequence ID" value="GAB36494.1"/>
    <property type="molecule type" value="Genomic_DNA"/>
</dbReference>
<name>H5TSN6_GORO1</name>
<comment type="caution">
    <text evidence="1">The sequence shown here is derived from an EMBL/GenBank/DDBJ whole genome shotgun (WGS) entry which is preliminary data.</text>
</comment>
<dbReference type="AlphaFoldDB" id="H5TSN6"/>
<gene>
    <name evidence="1" type="ORF">GOOTI_221_00440</name>
</gene>
<sequence length="65" mass="6981">MGARRNSELTALEAWAARRAKYPSTAHCLHPACVNSCDYALARVNGQFDVPAGGQVEVPTLCGMF</sequence>
<dbReference type="Proteomes" id="UP000005038">
    <property type="component" value="Unassembled WGS sequence"/>
</dbReference>
<keyword evidence="2" id="KW-1185">Reference proteome</keyword>